<gene>
    <name evidence="1" type="ORF">EI981_23965</name>
</gene>
<sequence>MIPFNKALPYDIIMGDVYLPQCPFCQSDNVLLAKFKPDDIIHVREGKKKLLVFPCCGNKITVLDSDNDYLLTDTIVRKD</sequence>
<dbReference type="Proteomes" id="UP000270678">
    <property type="component" value="Chromosome"/>
</dbReference>
<organism evidence="1 2">
    <name type="scientific">Paenibacillus lutimineralis</name>
    <dbReference type="NCBI Taxonomy" id="2707005"/>
    <lineage>
        <taxon>Bacteria</taxon>
        <taxon>Bacillati</taxon>
        <taxon>Bacillota</taxon>
        <taxon>Bacilli</taxon>
        <taxon>Bacillales</taxon>
        <taxon>Paenibacillaceae</taxon>
        <taxon>Paenibacillus</taxon>
    </lineage>
</organism>
<dbReference type="OrthoDB" id="2889126at2"/>
<dbReference type="KEGG" id="plut:EI981_23965"/>
<dbReference type="RefSeq" id="WP_127002529.1">
    <property type="nucleotide sequence ID" value="NZ_CP034346.1"/>
</dbReference>
<accession>A0A3Q9IBL8</accession>
<evidence type="ECO:0000313" key="2">
    <source>
        <dbReference type="Proteomes" id="UP000270678"/>
    </source>
</evidence>
<dbReference type="EMBL" id="CP034346">
    <property type="protein sequence ID" value="AZS17195.1"/>
    <property type="molecule type" value="Genomic_DNA"/>
</dbReference>
<evidence type="ECO:0000313" key="1">
    <source>
        <dbReference type="EMBL" id="AZS17195.1"/>
    </source>
</evidence>
<protein>
    <submittedName>
        <fullName evidence="1">Uncharacterized protein</fullName>
    </submittedName>
</protein>
<proteinExistence type="predicted"/>
<keyword evidence="2" id="KW-1185">Reference proteome</keyword>
<dbReference type="AlphaFoldDB" id="A0A3Q9IBL8"/>
<name>A0A3Q9IBL8_9BACL</name>
<reference evidence="2" key="1">
    <citation type="submission" date="2018-12" db="EMBL/GenBank/DDBJ databases">
        <title>Complete genome sequence of Paenibacillus sp. MBLB1234.</title>
        <authorList>
            <person name="Nam Y.-D."/>
            <person name="Kang J."/>
            <person name="Chung W.-H."/>
            <person name="Park Y.S."/>
        </authorList>
    </citation>
    <scope>NUCLEOTIDE SEQUENCE [LARGE SCALE GENOMIC DNA]</scope>
    <source>
        <strain evidence="2">MBLB1234</strain>
    </source>
</reference>